<dbReference type="Gene3D" id="3.90.1150.10">
    <property type="entry name" value="Aspartate Aminotransferase, domain 1"/>
    <property type="match status" value="1"/>
</dbReference>
<comment type="cofactor">
    <cofactor evidence="1">
        <name>pyridoxal 5'-phosphate</name>
        <dbReference type="ChEBI" id="CHEBI:597326"/>
    </cofactor>
</comment>
<evidence type="ECO:0000313" key="7">
    <source>
        <dbReference type="Proteomes" id="UP001549047"/>
    </source>
</evidence>
<dbReference type="PROSITE" id="PS00600">
    <property type="entry name" value="AA_TRANSFER_CLASS_3"/>
    <property type="match status" value="1"/>
</dbReference>
<dbReference type="SUPFAM" id="SSF53383">
    <property type="entry name" value="PLP-dependent transferases"/>
    <property type="match status" value="1"/>
</dbReference>
<evidence type="ECO:0000313" key="6">
    <source>
        <dbReference type="EMBL" id="MET3616177.1"/>
    </source>
</evidence>
<dbReference type="Proteomes" id="UP001549047">
    <property type="component" value="Unassembled WGS sequence"/>
</dbReference>
<dbReference type="InterPro" id="IPR015421">
    <property type="entry name" value="PyrdxlP-dep_Trfase_major"/>
</dbReference>
<protein>
    <submittedName>
        <fullName evidence="6">4-aminobutyrate aminotransferase-like enzyme</fullName>
    </submittedName>
</protein>
<sequence>MAEVKHMSNTVGKRRGKMVNGFDPSKAENLTEESMRMIDRRAKALGPAYRLFYSNPVEVKSARGVLLYDSRGDEYLDAYNNVVSVGHSHPRVVEAITRQLGTLCTHTRYLQNGIVEYAESLLPTFTDNIKHVMFTCTGSEANDLAMRIAQYHTGKSGIIVTSEAYHGNSHLTAGFSPSLGENSPLGTWVRRVPAPDSYRRDPADLGLWLAGEVARQIEDLERRGQGVAAFIADSLFSSDGIYSEPTNLLGPVAEVVRKAGGLFVADEVQSGFARSGTHFWGYARHGIRPDIITMGKPMGNGYPVAGVAVAPDVIESFGNDQRYFNTFGGNSVAMAAAQATFEVIRDECLQQNSERVGFIIKQGLTDLMDKFDFIGDVRGSGLYIGVELVEERAQKTPSSSRALQVVNALRERRVLISATGFHSNTLKIRPPLVFAEAHADRLLTEIEAVFRTCFGGSK</sequence>
<dbReference type="InterPro" id="IPR015424">
    <property type="entry name" value="PyrdxlP-dep_Trfase"/>
</dbReference>
<dbReference type="CDD" id="cd00610">
    <property type="entry name" value="OAT_like"/>
    <property type="match status" value="1"/>
</dbReference>
<dbReference type="EMBL" id="JBEPMB010000014">
    <property type="protein sequence ID" value="MET3616177.1"/>
    <property type="molecule type" value="Genomic_DNA"/>
</dbReference>
<dbReference type="Gene3D" id="3.40.640.10">
    <property type="entry name" value="Type I PLP-dependent aspartate aminotransferase-like (Major domain)"/>
    <property type="match status" value="1"/>
</dbReference>
<dbReference type="Pfam" id="PF00202">
    <property type="entry name" value="Aminotran_3"/>
    <property type="match status" value="1"/>
</dbReference>
<proteinExistence type="inferred from homology"/>
<accession>A0ABV2J5Y8</accession>
<keyword evidence="3 4" id="KW-0663">Pyridoxal phosphate</keyword>
<evidence type="ECO:0000256" key="3">
    <source>
        <dbReference type="ARBA" id="ARBA00022898"/>
    </source>
</evidence>
<dbReference type="PANTHER" id="PTHR45688:SF13">
    <property type="entry name" value="ALANINE--GLYOXYLATE AMINOTRANSFERASE 2-LIKE"/>
    <property type="match status" value="1"/>
</dbReference>
<comment type="similarity">
    <text evidence="2 4">Belongs to the class-III pyridoxal-phosphate-dependent aminotransferase family.</text>
</comment>
<dbReference type="PIRSF" id="PIRSF000521">
    <property type="entry name" value="Transaminase_4ab_Lys_Orn"/>
    <property type="match status" value="1"/>
</dbReference>
<evidence type="ECO:0000256" key="2">
    <source>
        <dbReference type="ARBA" id="ARBA00008954"/>
    </source>
</evidence>
<dbReference type="PANTHER" id="PTHR45688">
    <property type="match status" value="1"/>
</dbReference>
<dbReference type="InterPro" id="IPR005814">
    <property type="entry name" value="Aminotrans_3"/>
</dbReference>
<dbReference type="InterPro" id="IPR049704">
    <property type="entry name" value="Aminotrans_3_PPA_site"/>
</dbReference>
<evidence type="ECO:0000256" key="4">
    <source>
        <dbReference type="RuleBase" id="RU003560"/>
    </source>
</evidence>
<name>A0ABV2J5Y8_9HYPH</name>
<dbReference type="InterPro" id="IPR015422">
    <property type="entry name" value="PyrdxlP-dep_Trfase_small"/>
</dbReference>
<comment type="caution">
    <text evidence="6">The sequence shown here is derived from an EMBL/GenBank/DDBJ whole genome shotgun (WGS) entry which is preliminary data.</text>
</comment>
<feature type="region of interest" description="Disordered" evidence="5">
    <location>
        <begin position="1"/>
        <end position="25"/>
    </location>
</feature>
<evidence type="ECO:0000256" key="1">
    <source>
        <dbReference type="ARBA" id="ARBA00001933"/>
    </source>
</evidence>
<evidence type="ECO:0000256" key="5">
    <source>
        <dbReference type="SAM" id="MobiDB-lite"/>
    </source>
</evidence>
<gene>
    <name evidence="6" type="ORF">ABID16_004526</name>
</gene>
<keyword evidence="7" id="KW-1185">Reference proteome</keyword>
<reference evidence="6 7" key="1">
    <citation type="submission" date="2024-06" db="EMBL/GenBank/DDBJ databases">
        <title>Genomic Encyclopedia of Type Strains, Phase IV (KMG-IV): sequencing the most valuable type-strain genomes for metagenomic binning, comparative biology and taxonomic classification.</title>
        <authorList>
            <person name="Goeker M."/>
        </authorList>
    </citation>
    <scope>NUCLEOTIDE SEQUENCE [LARGE SCALE GENOMIC DNA]</scope>
    <source>
        <strain evidence="6 7">DSM 29780</strain>
    </source>
</reference>
<organism evidence="6 7">
    <name type="scientific">Rhizobium aquaticum</name>
    <dbReference type="NCBI Taxonomy" id="1549636"/>
    <lineage>
        <taxon>Bacteria</taxon>
        <taxon>Pseudomonadati</taxon>
        <taxon>Pseudomonadota</taxon>
        <taxon>Alphaproteobacteria</taxon>
        <taxon>Hyphomicrobiales</taxon>
        <taxon>Rhizobiaceae</taxon>
        <taxon>Rhizobium/Agrobacterium group</taxon>
        <taxon>Rhizobium</taxon>
    </lineage>
</organism>